<accession>A0A1V9DEY2</accession>
<dbReference type="Proteomes" id="UP000192769">
    <property type="component" value="Unassembled WGS sequence"/>
</dbReference>
<name>A0A1V9DEY2_9GAMM</name>
<dbReference type="EMBL" id="MWUE01000022">
    <property type="protein sequence ID" value="OQP32421.1"/>
    <property type="molecule type" value="Genomic_DNA"/>
</dbReference>
<protein>
    <submittedName>
        <fullName evidence="1">Uncharacterized protein</fullName>
    </submittedName>
</protein>
<dbReference type="RefSeq" id="WP_081140242.1">
    <property type="nucleotide sequence ID" value="NZ_MWUE01000022.1"/>
</dbReference>
<dbReference type="AlphaFoldDB" id="A0A1V9DEY2"/>
<evidence type="ECO:0000313" key="2">
    <source>
        <dbReference type="Proteomes" id="UP000192769"/>
    </source>
</evidence>
<keyword evidence="2" id="KW-1185">Reference proteome</keyword>
<proteinExistence type="predicted"/>
<evidence type="ECO:0000313" key="1">
    <source>
        <dbReference type="EMBL" id="OQP32421.1"/>
    </source>
</evidence>
<comment type="caution">
    <text evidence="1">The sequence shown here is derived from an EMBL/GenBank/DDBJ whole genome shotgun (WGS) entry which is preliminary data.</text>
</comment>
<sequence>MDQMIIEVVLLRNDFDTEFYALQIRQLAAQYQSGAELSEIKALVDKSIKSMESILQYDCDYQLQKWSELFESLHAYANKFSDPDWMTVMSYARKQVSRKKGAANARHKYLHQIT</sequence>
<reference evidence="1 2" key="1">
    <citation type="submission" date="2017-02" db="EMBL/GenBank/DDBJ databases">
        <title>Whole genome shotgun sequence of Pantoea agglomerans strain AS1 isolated from a cycad, Zamia floridana in Central Florida, USA.</title>
        <authorList>
            <person name="Lata P."/>
            <person name="Govindarajan S."/>
            <person name="Qi F."/>
            <person name="Li J.-L."/>
            <person name="Maurya S.K."/>
            <person name="Sahoo M.K."/>
        </authorList>
    </citation>
    <scope>NUCLEOTIDE SEQUENCE [LARGE SCALE GENOMIC DNA]</scope>
    <source>
        <strain evidence="1 2">AS1</strain>
    </source>
</reference>
<gene>
    <name evidence="1" type="ORF">B2J69_14215</name>
</gene>
<organism evidence="1 2">
    <name type="scientific">Pantoea latae</name>
    <dbReference type="NCBI Taxonomy" id="1964541"/>
    <lineage>
        <taxon>Bacteria</taxon>
        <taxon>Pseudomonadati</taxon>
        <taxon>Pseudomonadota</taxon>
        <taxon>Gammaproteobacteria</taxon>
        <taxon>Enterobacterales</taxon>
        <taxon>Erwiniaceae</taxon>
        <taxon>Pantoea</taxon>
    </lineage>
</organism>
<dbReference type="OrthoDB" id="6539961at2"/>